<protein>
    <recommendedName>
        <fullName evidence="1">DUF6894 domain-containing protein</fullName>
    </recommendedName>
</protein>
<dbReference type="Pfam" id="PF21834">
    <property type="entry name" value="DUF6894"/>
    <property type="match status" value="1"/>
</dbReference>
<proteinExistence type="predicted"/>
<sequence>MTVMVVGQIVQQPICDFGISLLASLSQPRELTMPRYYFHQHTNGRRFEDREGTILRGAADACTSAIRRAPARLRMAIRESENDNFIATEISDGARTLFVVRGKIIIEKG</sequence>
<dbReference type="Proteomes" id="UP000050863">
    <property type="component" value="Unassembled WGS sequence"/>
</dbReference>
<name>A0A0R3LPR2_9BRAD</name>
<dbReference type="InterPro" id="IPR054189">
    <property type="entry name" value="DUF6894"/>
</dbReference>
<dbReference type="EMBL" id="LLXZ01000102">
    <property type="protein sequence ID" value="KRR07299.1"/>
    <property type="molecule type" value="Genomic_DNA"/>
</dbReference>
<dbReference type="AlphaFoldDB" id="A0A0R3LPR2"/>
<organism evidence="2 3">
    <name type="scientific">Bradyrhizobium jicamae</name>
    <dbReference type="NCBI Taxonomy" id="280332"/>
    <lineage>
        <taxon>Bacteria</taxon>
        <taxon>Pseudomonadati</taxon>
        <taxon>Pseudomonadota</taxon>
        <taxon>Alphaproteobacteria</taxon>
        <taxon>Hyphomicrobiales</taxon>
        <taxon>Nitrobacteraceae</taxon>
        <taxon>Bradyrhizobium</taxon>
    </lineage>
</organism>
<comment type="caution">
    <text evidence="2">The sequence shown here is derived from an EMBL/GenBank/DDBJ whole genome shotgun (WGS) entry which is preliminary data.</text>
</comment>
<feature type="domain" description="DUF6894" evidence="1">
    <location>
        <begin position="35"/>
        <end position="100"/>
    </location>
</feature>
<evidence type="ECO:0000313" key="3">
    <source>
        <dbReference type="Proteomes" id="UP000050863"/>
    </source>
</evidence>
<keyword evidence="3" id="KW-1185">Reference proteome</keyword>
<reference evidence="2 3" key="1">
    <citation type="submission" date="2014-03" db="EMBL/GenBank/DDBJ databases">
        <title>Bradyrhizobium valentinum sp. nov., isolated from effective nodules of Lupinus mariae-josephae, a lupine endemic of basic-lime soils in Eastern Spain.</title>
        <authorList>
            <person name="Duran D."/>
            <person name="Rey L."/>
            <person name="Navarro A."/>
            <person name="Busquets A."/>
            <person name="Imperial J."/>
            <person name="Ruiz-Argueso T."/>
        </authorList>
    </citation>
    <scope>NUCLEOTIDE SEQUENCE [LARGE SCALE GENOMIC DNA]</scope>
    <source>
        <strain evidence="2 3">PAC68</strain>
    </source>
</reference>
<evidence type="ECO:0000313" key="2">
    <source>
        <dbReference type="EMBL" id="KRR07299.1"/>
    </source>
</evidence>
<accession>A0A0R3LPR2</accession>
<evidence type="ECO:0000259" key="1">
    <source>
        <dbReference type="Pfam" id="PF21834"/>
    </source>
</evidence>
<gene>
    <name evidence="2" type="ORF">CQ12_00435</name>
</gene>